<evidence type="ECO:0000313" key="1">
    <source>
        <dbReference type="EMBL" id="MEJ2905228.1"/>
    </source>
</evidence>
<proteinExistence type="predicted"/>
<comment type="caution">
    <text evidence="1">The sequence shown here is derived from an EMBL/GenBank/DDBJ whole genome shotgun (WGS) entry which is preliminary data.</text>
</comment>
<evidence type="ECO:0000313" key="2">
    <source>
        <dbReference type="Proteomes" id="UP001378956"/>
    </source>
</evidence>
<dbReference type="EMBL" id="JBBEUB010000010">
    <property type="protein sequence ID" value="MEJ2905228.1"/>
    <property type="molecule type" value="Genomic_DNA"/>
</dbReference>
<dbReference type="RefSeq" id="WP_337717809.1">
    <property type="nucleotide sequence ID" value="NZ_JBBEUB010000010.1"/>
</dbReference>
<reference evidence="1 2" key="1">
    <citation type="submission" date="2024-03" db="EMBL/GenBank/DDBJ databases">
        <title>Sequence of Lycoming College Course Isolates.</title>
        <authorList>
            <person name="Plotts O."/>
            <person name="Newman J."/>
        </authorList>
    </citation>
    <scope>NUCLEOTIDE SEQUENCE [LARGE SCALE GENOMIC DNA]</scope>
    <source>
        <strain evidence="1 2">CJB-3</strain>
    </source>
</reference>
<dbReference type="Proteomes" id="UP001378956">
    <property type="component" value="Unassembled WGS sequence"/>
</dbReference>
<keyword evidence="2" id="KW-1185">Reference proteome</keyword>
<organism evidence="1 2">
    <name type="scientific">Pedobacter panaciterrae</name>
    <dbReference type="NCBI Taxonomy" id="363849"/>
    <lineage>
        <taxon>Bacteria</taxon>
        <taxon>Pseudomonadati</taxon>
        <taxon>Bacteroidota</taxon>
        <taxon>Sphingobacteriia</taxon>
        <taxon>Sphingobacteriales</taxon>
        <taxon>Sphingobacteriaceae</taxon>
        <taxon>Pedobacter</taxon>
    </lineage>
</organism>
<evidence type="ECO:0008006" key="3">
    <source>
        <dbReference type="Google" id="ProtNLM"/>
    </source>
</evidence>
<protein>
    <recommendedName>
        <fullName evidence="3">YD repeat-containing protein</fullName>
    </recommendedName>
</protein>
<gene>
    <name evidence="1" type="ORF">WAE58_22470</name>
</gene>
<sequence length="258" mass="29413">MKKQLTLLIVAVSLLLVTCKKKSGPDEPEQTPVKLLSRIIEVSGFPTPTTKFTIYTYDEKKRISTISWAGKEFATYTYHGDELFSIDTKFGNKRNLSEFSYADGKPKQIVRKFYTDGELKGGVTLGNIYTGDKITEVHVNESGTVAQKRFYRYAGDNIVGYDSQTDVFIIKESTFGTKKSMYFNSRLKYINGIETFDRFSPNDLLASVIKYPNGAELRQKNTFTYDDDDFPVTLLTEATFESGESAGTFRYTFEYKMY</sequence>
<accession>A0ABU8NTH4</accession>
<name>A0ABU8NTH4_9SPHI</name>